<protein>
    <recommendedName>
        <fullName evidence="2">Beta-ribofuranosylaminobenzene 5'-phosphate synthase</fullName>
        <shortName evidence="2">Beta-RFA-P synthase</shortName>
        <ecNumber evidence="2">2.4.2.54</ecNumber>
    </recommendedName>
</protein>
<keyword evidence="2" id="KW-0328">Glycosyltransferase</keyword>
<dbReference type="SUPFAM" id="SSF54211">
    <property type="entry name" value="Ribosomal protein S5 domain 2-like"/>
    <property type="match status" value="1"/>
</dbReference>
<dbReference type="InterPro" id="IPR006204">
    <property type="entry name" value="GHMP_kinase_N_dom"/>
</dbReference>
<keyword evidence="5" id="KW-0418">Kinase</keyword>
<proteinExistence type="inferred from homology"/>
<dbReference type="InterPro" id="IPR004422">
    <property type="entry name" value="RFAP_synthase"/>
</dbReference>
<comment type="function">
    <text evidence="2">Catalyzes the condensation of 4-aminobenzoate (pABA) with 5-phospho-alpha-D-ribose 1-diphosphate (PRPP) to produce beta-ribofuranosylaminobenzene 5'-phosphate (beta-RFA-P).</text>
</comment>
<dbReference type="AlphaFoldDB" id="A0A0F7PBX6"/>
<comment type="subunit">
    <text evidence="2">Homodimer.</text>
</comment>
<feature type="domain" description="GHMP kinase C-terminal" evidence="4">
    <location>
        <begin position="216"/>
        <end position="296"/>
    </location>
</feature>
<dbReference type="Pfam" id="PF08544">
    <property type="entry name" value="GHMP_kinases_C"/>
    <property type="match status" value="1"/>
</dbReference>
<evidence type="ECO:0000256" key="2">
    <source>
        <dbReference type="PIRNR" id="PIRNR004884"/>
    </source>
</evidence>
<dbReference type="InterPro" id="IPR013750">
    <property type="entry name" value="GHMP_kinase_C_dom"/>
</dbReference>
<keyword evidence="8" id="KW-1185">Reference proteome</keyword>
<reference evidence="7" key="2">
    <citation type="submission" date="2015-05" db="EMBL/GenBank/DDBJ databases">
        <title>Complete genome sequence of Halanaeroarchaeum sulfurireducens type strain M27-SA2, a sulfate-reducer haloarchaeon from marine anoxic lake Medee.</title>
        <authorList>
            <person name="Messina E."/>
            <person name="Kublanov I.V."/>
            <person name="Toshchakov S."/>
            <person name="Arcadi E."/>
            <person name="La Spada G."/>
            <person name="La Cono V."/>
            <person name="Yakimov M.M."/>
        </authorList>
    </citation>
    <scope>NUCLEOTIDE SEQUENCE [LARGE SCALE GENOMIC DNA]</scope>
    <source>
        <strain evidence="7">M27-SA2</strain>
    </source>
</reference>
<keyword evidence="5" id="KW-0547">Nucleotide-binding</keyword>
<evidence type="ECO:0000313" key="6">
    <source>
        <dbReference type="EMBL" id="ALG82621.1"/>
    </source>
</evidence>
<comment type="catalytic activity">
    <reaction evidence="2">
        <text>5-phospho-alpha-D-ribose 1-diphosphate + 4-hydroxybenzoate + H(+) = 4-(beta-D-ribofuranosyl)phenol 5'-phosphate + CO2 + diphosphate</text>
        <dbReference type="Rhea" id="RHEA:48556"/>
        <dbReference type="ChEBI" id="CHEBI:15378"/>
        <dbReference type="ChEBI" id="CHEBI:16526"/>
        <dbReference type="ChEBI" id="CHEBI:17879"/>
        <dbReference type="ChEBI" id="CHEBI:33019"/>
        <dbReference type="ChEBI" id="CHEBI:58017"/>
        <dbReference type="ChEBI" id="CHEBI:82767"/>
        <dbReference type="EC" id="2.4.2.54"/>
    </reaction>
</comment>
<dbReference type="Proteomes" id="UP000069906">
    <property type="component" value="Chromosome"/>
</dbReference>
<dbReference type="PATRIC" id="fig|1604004.4.peg.1833"/>
<dbReference type="Pfam" id="PF00288">
    <property type="entry name" value="GHMP_kinases_N"/>
    <property type="match status" value="1"/>
</dbReference>
<evidence type="ECO:0000313" key="5">
    <source>
        <dbReference type="EMBL" id="AKH98227.1"/>
    </source>
</evidence>
<accession>A0A0F7PBX6</accession>
<dbReference type="GO" id="GO:0043793">
    <property type="term" value="F:beta-ribofuranosylaminobenzene 5'-phosphate synthase activity"/>
    <property type="evidence" value="ECO:0007669"/>
    <property type="project" value="UniProtKB-EC"/>
</dbReference>
<evidence type="ECO:0000259" key="3">
    <source>
        <dbReference type="Pfam" id="PF00288"/>
    </source>
</evidence>
<name>A0A0F7PBX6_9EURY</name>
<gene>
    <name evidence="6" type="ORF">HLASA_1740</name>
    <name evidence="5" type="ORF">HLASF_1754</name>
</gene>
<evidence type="ECO:0000313" key="7">
    <source>
        <dbReference type="Proteomes" id="UP000060390"/>
    </source>
</evidence>
<dbReference type="HOGENOM" id="CLU_061764_0_0_2"/>
<dbReference type="GO" id="GO:0005524">
    <property type="term" value="F:ATP binding"/>
    <property type="evidence" value="ECO:0007669"/>
    <property type="project" value="UniProtKB-UniRule"/>
</dbReference>
<reference evidence="5 8" key="1">
    <citation type="journal article" date="2015" name="ISME J.">
        <title>Elemental sulfur and acetate can support life of a novel strictly anaerobic haloarchaeon.</title>
        <authorList>
            <person name="Sorokin D.Y."/>
            <person name="Kublanov I.V."/>
            <person name="Gavrilov S.N."/>
            <person name="Rojo D."/>
            <person name="Roman P."/>
            <person name="Golyshin P.N."/>
            <person name="Slepak V.Z."/>
            <person name="Smedile F."/>
            <person name="Ferrer M."/>
            <person name="Messina E."/>
            <person name="La Cono V."/>
            <person name="Yakimov M.M."/>
        </authorList>
    </citation>
    <scope>NUCLEOTIDE SEQUENCE [LARGE SCALE GENOMIC DNA]</scope>
    <source>
        <strain evidence="5 8">HSR2</strain>
    </source>
</reference>
<dbReference type="EMBL" id="CP008874">
    <property type="protein sequence ID" value="AKH98227.1"/>
    <property type="molecule type" value="Genomic_DNA"/>
</dbReference>
<sequence>MDVQISTAARLHFGFVNLSLSHERLYGSLGVALDEPGMVVEAAPEDATVVEDPELRPLVERVVSLLEVPGARVRVTETYPNHVGLGSGTQRALAVLASVARAHGTEPDVRMHAPDLGRGGRSGVGVATFEDGGFVLDDGHPTGRFTTEPPATGDWSVPRVAVRHDIPADWRFLVVIPENERGRYGAEEDRGMRAAVERADPALSDRIAGLVVRRILPAVTAGDVSTFGAGVSELGRLNGRWYAEEQGGVYRPPVGDLVTELSREPAIEGAGQSSWGPAVYGVTDADNAAAARRAGTDALEAAGLDGEVIVAAGRNRGASGSR</sequence>
<dbReference type="PIRSF" id="PIRSF004884">
    <property type="entry name" value="Sugar_kin_arch"/>
    <property type="match status" value="1"/>
</dbReference>
<dbReference type="KEGG" id="hsu:HLASF_1754"/>
<dbReference type="EC" id="2.4.2.54" evidence="2"/>
<feature type="domain" description="GHMP kinase N-terminal" evidence="3">
    <location>
        <begin position="60"/>
        <end position="108"/>
    </location>
</feature>
<dbReference type="NCBIfam" id="TIGR00144">
    <property type="entry name" value="beta_RFAP_syn"/>
    <property type="match status" value="1"/>
</dbReference>
<keyword evidence="1 2" id="KW-0808">Transferase</keyword>
<dbReference type="KEGG" id="hsf:HLASA_1740"/>
<keyword evidence="5" id="KW-0067">ATP-binding</keyword>
<evidence type="ECO:0000313" key="8">
    <source>
        <dbReference type="Proteomes" id="UP000069906"/>
    </source>
</evidence>
<dbReference type="Proteomes" id="UP000060390">
    <property type="component" value="Chromosome"/>
</dbReference>
<reference evidence="6 7" key="3">
    <citation type="journal article" date="2016" name="Stand. Genomic Sci.">
        <title>Complete genome sequence of 'Halanaeroarchaeum sulfurireducens' M27-SA2, a sulfur-reducing and acetate-oxidizing haloarchaeon from the deep-sea hypersaline anoxic lake Medee.</title>
        <authorList>
            <person name="Messina E."/>
            <person name="Sorokin D.Y."/>
            <person name="Kublanov I.V."/>
            <person name="Toshchakov S."/>
            <person name="Lopatina A."/>
            <person name="Arcadi E."/>
            <person name="Smedile F."/>
            <person name="La Spada G."/>
            <person name="La Cono V."/>
            <person name="Yakimov M.M."/>
        </authorList>
    </citation>
    <scope>NUCLEOTIDE SEQUENCE [LARGE SCALE GENOMIC DNA]</scope>
    <source>
        <strain evidence="6 7">M27-SA2</strain>
    </source>
</reference>
<evidence type="ECO:0000259" key="4">
    <source>
        <dbReference type="Pfam" id="PF08544"/>
    </source>
</evidence>
<evidence type="ECO:0000256" key="1">
    <source>
        <dbReference type="ARBA" id="ARBA00022679"/>
    </source>
</evidence>
<dbReference type="GeneID" id="26011075"/>
<dbReference type="GO" id="GO:0016301">
    <property type="term" value="F:kinase activity"/>
    <property type="evidence" value="ECO:0007669"/>
    <property type="project" value="UniProtKB-KW"/>
</dbReference>
<organism evidence="5 8">
    <name type="scientific">Halanaeroarchaeum sulfurireducens</name>
    <dbReference type="NCBI Taxonomy" id="1604004"/>
    <lineage>
        <taxon>Archaea</taxon>
        <taxon>Methanobacteriati</taxon>
        <taxon>Methanobacteriota</taxon>
        <taxon>Stenosarchaea group</taxon>
        <taxon>Halobacteria</taxon>
        <taxon>Halobacteriales</taxon>
        <taxon>Halobacteriaceae</taxon>
        <taxon>Halanaeroarchaeum</taxon>
    </lineage>
</organism>
<dbReference type="PANTHER" id="PTHR20861:SF6">
    <property type="entry name" value="BETA-RIBOFURANOSYLPHENOL 5'-PHOSPHATE SYNTHASE"/>
    <property type="match status" value="1"/>
</dbReference>
<comment type="pathway">
    <text evidence="2">Cofactor biosynthesis; 5,6,7,8-tetrahydromethanopterin biosynthesis.</text>
</comment>
<dbReference type="OrthoDB" id="85156at2157"/>
<comment type="similarity">
    <text evidence="2">Belongs to the beta-RFA-P synthase family.</text>
</comment>
<dbReference type="STRING" id="1604004.HLASA_1740"/>
<dbReference type="PANTHER" id="PTHR20861">
    <property type="entry name" value="HOMOSERINE/4-DIPHOSPHOCYTIDYL-2-C-METHYL-D-ERYTHRITOL KINASE"/>
    <property type="match status" value="1"/>
</dbReference>
<dbReference type="InterPro" id="IPR020568">
    <property type="entry name" value="Ribosomal_Su5_D2-typ_SF"/>
</dbReference>
<dbReference type="UniPathway" id="UPA00065"/>
<dbReference type="EMBL" id="CP011564">
    <property type="protein sequence ID" value="ALG82621.1"/>
    <property type="molecule type" value="Genomic_DNA"/>
</dbReference>
<dbReference type="RefSeq" id="WP_050048902.1">
    <property type="nucleotide sequence ID" value="NZ_CP008874.1"/>
</dbReference>